<feature type="transmembrane region" description="Helical" evidence="1">
    <location>
        <begin position="33"/>
        <end position="52"/>
    </location>
</feature>
<keyword evidence="3" id="KW-1185">Reference proteome</keyword>
<evidence type="ECO:0000313" key="2">
    <source>
        <dbReference type="EMBL" id="GAA0879112.1"/>
    </source>
</evidence>
<comment type="caution">
    <text evidence="2">The sequence shown here is derived from an EMBL/GenBank/DDBJ whole genome shotgun (WGS) entry which is preliminary data.</text>
</comment>
<organism evidence="2 3">
    <name type="scientific">Algoriphagus jejuensis</name>
    <dbReference type="NCBI Taxonomy" id="419934"/>
    <lineage>
        <taxon>Bacteria</taxon>
        <taxon>Pseudomonadati</taxon>
        <taxon>Bacteroidota</taxon>
        <taxon>Cytophagia</taxon>
        <taxon>Cytophagales</taxon>
        <taxon>Cyclobacteriaceae</taxon>
        <taxon>Algoriphagus</taxon>
    </lineage>
</organism>
<dbReference type="Proteomes" id="UP001500469">
    <property type="component" value="Unassembled WGS sequence"/>
</dbReference>
<keyword evidence="1" id="KW-0812">Transmembrane</keyword>
<keyword evidence="1" id="KW-0472">Membrane</keyword>
<sequence length="65" mass="7297">MKTLLKLVSLAGLTLSIVPPVLLFLGKMELDSMKLWMGVGMVAWLFTAPFWINEKTEEGRSKTEV</sequence>
<dbReference type="RefSeq" id="WP_343851194.1">
    <property type="nucleotide sequence ID" value="NZ_BAAAFI010000009.1"/>
</dbReference>
<keyword evidence="1" id="KW-1133">Transmembrane helix</keyword>
<proteinExistence type="predicted"/>
<protein>
    <submittedName>
        <fullName evidence="2">Uncharacterized protein</fullName>
    </submittedName>
</protein>
<evidence type="ECO:0000256" key="1">
    <source>
        <dbReference type="SAM" id="Phobius"/>
    </source>
</evidence>
<reference evidence="2 3" key="1">
    <citation type="journal article" date="2019" name="Int. J. Syst. Evol. Microbiol.">
        <title>The Global Catalogue of Microorganisms (GCM) 10K type strain sequencing project: providing services to taxonomists for standard genome sequencing and annotation.</title>
        <authorList>
            <consortium name="The Broad Institute Genomics Platform"/>
            <consortium name="The Broad Institute Genome Sequencing Center for Infectious Disease"/>
            <person name="Wu L."/>
            <person name="Ma J."/>
        </authorList>
    </citation>
    <scope>NUCLEOTIDE SEQUENCE [LARGE SCALE GENOMIC DNA]</scope>
    <source>
        <strain evidence="2 3">JCM 16112</strain>
    </source>
</reference>
<accession>A0ABN1N004</accession>
<name>A0ABN1N004_9BACT</name>
<dbReference type="EMBL" id="BAAAFI010000009">
    <property type="protein sequence ID" value="GAA0879112.1"/>
    <property type="molecule type" value="Genomic_DNA"/>
</dbReference>
<evidence type="ECO:0000313" key="3">
    <source>
        <dbReference type="Proteomes" id="UP001500469"/>
    </source>
</evidence>
<gene>
    <name evidence="2" type="ORF">GCM10009119_20800</name>
</gene>